<dbReference type="SUPFAM" id="SSF56112">
    <property type="entry name" value="Protein kinase-like (PK-like)"/>
    <property type="match status" value="1"/>
</dbReference>
<dbReference type="GO" id="GO:0004672">
    <property type="term" value="F:protein kinase activity"/>
    <property type="evidence" value="ECO:0007669"/>
    <property type="project" value="InterPro"/>
</dbReference>
<reference evidence="4" key="1">
    <citation type="submission" date="2022-11" db="UniProtKB">
        <authorList>
            <consortium name="WormBaseParasite"/>
        </authorList>
    </citation>
    <scope>IDENTIFICATION</scope>
</reference>
<keyword evidence="1" id="KW-1133">Transmembrane helix</keyword>
<organism evidence="3 4">
    <name type="scientific">Parascaris equorum</name>
    <name type="common">Equine roundworm</name>
    <dbReference type="NCBI Taxonomy" id="6256"/>
    <lineage>
        <taxon>Eukaryota</taxon>
        <taxon>Metazoa</taxon>
        <taxon>Ecdysozoa</taxon>
        <taxon>Nematoda</taxon>
        <taxon>Chromadorea</taxon>
        <taxon>Rhabditida</taxon>
        <taxon>Spirurina</taxon>
        <taxon>Ascaridomorpha</taxon>
        <taxon>Ascaridoidea</taxon>
        <taxon>Ascarididae</taxon>
        <taxon>Parascaris</taxon>
    </lineage>
</organism>
<dbReference type="Gene3D" id="1.10.510.10">
    <property type="entry name" value="Transferase(Phosphotransferase) domain 1"/>
    <property type="match status" value="1"/>
</dbReference>
<evidence type="ECO:0000313" key="3">
    <source>
        <dbReference type="Proteomes" id="UP000887564"/>
    </source>
</evidence>
<protein>
    <submittedName>
        <fullName evidence="4">Protein kinase domain-containing protein</fullName>
    </submittedName>
</protein>
<dbReference type="SMART" id="SM00220">
    <property type="entry name" value="S_TKc"/>
    <property type="match status" value="1"/>
</dbReference>
<keyword evidence="1" id="KW-0472">Membrane</keyword>
<dbReference type="AlphaFoldDB" id="A0A914RQF8"/>
<evidence type="ECO:0000259" key="2">
    <source>
        <dbReference type="SMART" id="SM00220"/>
    </source>
</evidence>
<dbReference type="InterPro" id="IPR000719">
    <property type="entry name" value="Prot_kinase_dom"/>
</dbReference>
<keyword evidence="1" id="KW-0812">Transmembrane</keyword>
<sequence>MEQVKHGSRRSEGRGNELRKSFGRILSEALKYVQFDARDQWPLDLIASNYARGDVLSSGRYGQVVSARARPITVGFTHVEPRACVIKTCEIGARLDACVRDSRGDKQELTLRLAKLTRRIIIEIYILNRVRHSNIMHAHVTTVDELSVSVHMVLPRFYALDLLINKYRRDKDGEPMPHTISTQYYKRRFFQQFNLRNAHTLDECMPFTTAADIWSVGVIVLHMVCYFPNEKWHRLPRNFALQMGQQKMPFKWMVSEMVFLSHLLLATVGICPIFQQLRVRLTQSGDEHRATAQQVLDSSLIKKWCFSSLDEVVLIFASRSVS</sequence>
<accession>A0A914RQF8</accession>
<proteinExistence type="predicted"/>
<dbReference type="WBParaSite" id="PEQ_0000858301-mRNA-1">
    <property type="protein sequence ID" value="PEQ_0000858301-mRNA-1"/>
    <property type="gene ID" value="PEQ_0000858301"/>
</dbReference>
<feature type="domain" description="Protein kinase" evidence="2">
    <location>
        <begin position="50"/>
        <end position="301"/>
    </location>
</feature>
<feature type="transmembrane region" description="Helical" evidence="1">
    <location>
        <begin position="250"/>
        <end position="270"/>
    </location>
</feature>
<keyword evidence="3" id="KW-1185">Reference proteome</keyword>
<evidence type="ECO:0000256" key="1">
    <source>
        <dbReference type="SAM" id="Phobius"/>
    </source>
</evidence>
<dbReference type="Proteomes" id="UP000887564">
    <property type="component" value="Unplaced"/>
</dbReference>
<dbReference type="InterPro" id="IPR011009">
    <property type="entry name" value="Kinase-like_dom_sf"/>
</dbReference>
<dbReference type="GO" id="GO:0005524">
    <property type="term" value="F:ATP binding"/>
    <property type="evidence" value="ECO:0007669"/>
    <property type="project" value="InterPro"/>
</dbReference>
<name>A0A914RQF8_PAREQ</name>
<evidence type="ECO:0000313" key="4">
    <source>
        <dbReference type="WBParaSite" id="PEQ_0000858301-mRNA-1"/>
    </source>
</evidence>